<dbReference type="RefSeq" id="WP_059351158.1">
    <property type="nucleotide sequence ID" value="NZ_LDYG01000029.1"/>
</dbReference>
<dbReference type="OrthoDB" id="9776685at2"/>
<protein>
    <recommendedName>
        <fullName evidence="1">Serine aminopeptidase S33 domain-containing protein</fullName>
    </recommendedName>
</protein>
<gene>
    <name evidence="2" type="ORF">Q75_09075</name>
</gene>
<evidence type="ECO:0000313" key="3">
    <source>
        <dbReference type="Proteomes" id="UP000074108"/>
    </source>
</evidence>
<keyword evidence="3" id="KW-1185">Reference proteome</keyword>
<dbReference type="InterPro" id="IPR052920">
    <property type="entry name" value="DNA-binding_regulatory"/>
</dbReference>
<dbReference type="PATRIC" id="fig|1150625.3.peg.1923"/>
<dbReference type="Proteomes" id="UP000074108">
    <property type="component" value="Unassembled WGS sequence"/>
</dbReference>
<accession>A0A147K7Y1</accession>
<dbReference type="Pfam" id="PF12146">
    <property type="entry name" value="Hydrolase_4"/>
    <property type="match status" value="1"/>
</dbReference>
<name>A0A147K7Y1_9BACI</name>
<dbReference type="SUPFAM" id="SSF53474">
    <property type="entry name" value="alpha/beta-Hydrolases"/>
    <property type="match status" value="1"/>
</dbReference>
<comment type="caution">
    <text evidence="2">The sequence shown here is derived from an EMBL/GenBank/DDBJ whole genome shotgun (WGS) entry which is preliminary data.</text>
</comment>
<dbReference type="PANTHER" id="PTHR43358">
    <property type="entry name" value="ALPHA/BETA-HYDROLASE"/>
    <property type="match status" value="1"/>
</dbReference>
<reference evidence="2 3" key="1">
    <citation type="journal article" date="2016" name="Front. Microbiol.">
        <title>Microevolution Analysis of Bacillus coahuilensis Unveils Differences in Phosphorus Acquisition Strategies and Their Regulation.</title>
        <authorList>
            <person name="Gomez-Lunar Z."/>
            <person name="Hernandez-Gonzalez I."/>
            <person name="Rodriguez-Torres M.D."/>
            <person name="Souza V."/>
            <person name="Olmedo-Alvarez G."/>
        </authorList>
    </citation>
    <scope>NUCLEOTIDE SEQUENCE [LARGE SCALE GENOMIC DNA]</scope>
    <source>
        <strain evidence="3">p1.1.43</strain>
    </source>
</reference>
<organism evidence="2 3">
    <name type="scientific">Bacillus coahuilensis p1.1.43</name>
    <dbReference type="NCBI Taxonomy" id="1150625"/>
    <lineage>
        <taxon>Bacteria</taxon>
        <taxon>Bacillati</taxon>
        <taxon>Bacillota</taxon>
        <taxon>Bacilli</taxon>
        <taxon>Bacillales</taxon>
        <taxon>Bacillaceae</taxon>
        <taxon>Bacillus</taxon>
    </lineage>
</organism>
<proteinExistence type="predicted"/>
<dbReference type="InterPro" id="IPR029058">
    <property type="entry name" value="AB_hydrolase_fold"/>
</dbReference>
<evidence type="ECO:0000259" key="1">
    <source>
        <dbReference type="Pfam" id="PF12146"/>
    </source>
</evidence>
<dbReference type="PANTHER" id="PTHR43358:SF5">
    <property type="entry name" value="EXPORTED PROTEIN"/>
    <property type="match status" value="1"/>
</dbReference>
<sequence length="306" mass="34954">MKKRWLLGIGGLASAIAGLGIYSTNRLLHMEKKNDEEILQREINYHMVNMEEYEALPKENVTVPSGHGYTIHSVFVKPHNTKKFVIFAHGITVNKMTSIKYMNLFIKRGYNAVIYDHRRHGESGGATSTFGHFEKEDLKTVIKTLREREGEEMTYGLHGESMGAVTSLLYGGIAEDPPQFIVADCPFSDFEEQILYRFNVEMKSNGKWLLPITNLFLKIRGGFTTKDVSPLKVVENIPCPVLFIHSKDDTFILPAMTQSLFEKKKGAKKLYIAPYGEHAESYLRNQDEYERVLNEFLVEHSLVDKL</sequence>
<feature type="domain" description="Serine aminopeptidase S33" evidence="1">
    <location>
        <begin position="80"/>
        <end position="194"/>
    </location>
</feature>
<dbReference type="STRING" id="1150625.Q75_09075"/>
<dbReference type="Gene3D" id="3.40.50.1820">
    <property type="entry name" value="alpha/beta hydrolase"/>
    <property type="match status" value="1"/>
</dbReference>
<evidence type="ECO:0000313" key="2">
    <source>
        <dbReference type="EMBL" id="KUP06281.1"/>
    </source>
</evidence>
<dbReference type="EMBL" id="LDYG01000029">
    <property type="protein sequence ID" value="KUP06281.1"/>
    <property type="molecule type" value="Genomic_DNA"/>
</dbReference>
<dbReference type="InterPro" id="IPR022742">
    <property type="entry name" value="Hydrolase_4"/>
</dbReference>
<dbReference type="AlphaFoldDB" id="A0A147K7Y1"/>